<organism evidence="3 4">
    <name type="scientific">Euplotes crassus</name>
    <dbReference type="NCBI Taxonomy" id="5936"/>
    <lineage>
        <taxon>Eukaryota</taxon>
        <taxon>Sar</taxon>
        <taxon>Alveolata</taxon>
        <taxon>Ciliophora</taxon>
        <taxon>Intramacronucleata</taxon>
        <taxon>Spirotrichea</taxon>
        <taxon>Hypotrichia</taxon>
        <taxon>Euplotida</taxon>
        <taxon>Euplotidae</taxon>
        <taxon>Moneuplotes</taxon>
    </lineage>
</organism>
<feature type="compositionally biased region" description="Basic and acidic residues" evidence="1">
    <location>
        <begin position="1295"/>
        <end position="1307"/>
    </location>
</feature>
<keyword evidence="2" id="KW-0472">Membrane</keyword>
<feature type="region of interest" description="Disordered" evidence="1">
    <location>
        <begin position="1292"/>
        <end position="1313"/>
    </location>
</feature>
<feature type="transmembrane region" description="Helical" evidence="2">
    <location>
        <begin position="927"/>
        <end position="947"/>
    </location>
</feature>
<feature type="transmembrane region" description="Helical" evidence="2">
    <location>
        <begin position="1115"/>
        <end position="1138"/>
    </location>
</feature>
<dbReference type="PANTHER" id="PTHR11319">
    <property type="entry name" value="G PROTEIN-COUPLED RECEPTOR-RELATED"/>
    <property type="match status" value="1"/>
</dbReference>
<sequence>MDSFTLNSVSVLDSTINSDESFFSVVLLKQFQVNDVHILRCMPNTLDGQDTSFITLSSLDINNSYNSSLNGLIYENSSLNVVNLLKLANSYSSLKTLKFTNLTYKNTEISTEKSLIKLNQLHSSSQVEFFFEDLTFSNIKFTTIGYLLKLDHHLPANLTLKNCVFSKISNGIILITNPRKNDKDIFTHVDMYNVTVDNVQQSKSSFILVREEAKLSISNSNFTNVSALASGSVINGGSSKTETVIENSLFQNNTAQKGGVFYVSDQSSILCRNCILTNNYAITSGVIEVTLGGYFEFYSSHIYTNYANSEPITLILDSAEQSIVNNCSIYGNEALSKTQISEEFLTCSKLCFVNEEYKTYSNANFGSTIIDIAETQLFQVISGSLLVLNKTKIYDQSVIMNSFVSTISFEDSLIENITFGRTSIQSVSTSLTLNRMTIRNLNNTAETDFILVMLDSRFMVSDLNYSSSNSRLFKMRASSIDISDINFDTIIRAKSLVAVTGCYNSSINALSSSNSRVTDQYLLTIDSSENVTLTKINIKNSQTAVMHISSSNMIKLEGINNIQNCSQAISISSSTIDHIKDSTFDGNGAPELHSGAAIRIIDSALSIQNSSFLRNTADSGAAVSFTCTSINLCSLRIDDCQFRENNAIEKGGAIYYDYVRPTFGSSIIFDNNSAQYGKNIASYAVKITFANDSAALLDLHEVGSGIPYPETLKFAIRDYDNQVMVLDSQDYILMSPTNPNTTEIKGFNSAPLRNGIASFDNLAVIAKQGSQGIQISATSNTINQNKIQKIFGTVISTDQITTNVRYCQPGESIKGSICEECSAGTYSLKWNSKICQQCMDDATCEGGIKISVNPGFWRKNLNSTNILKCINEDACEGGFSNDDANPTKCATGYTGELCSKCAITQDFKYQQVSESLCQKCPNPVINLIRVFLIGLTVFLFFMVIISVNVRKTSESSVSILLRIFTNYAHILTTAISFSANQPDLITGALLPIRNIGDSSTAFVSFDCFIKDSEIKGPFPSTILFKLFLLIFLPLLVFALVAIVWLIVYCIRRSWIPNILSCLIISFISVVFLMHPKLAQSGIDIFRCIQVDEGLFKVRIDSDIECYSTSHIKWCLILGVPILVFWVTLLPIIALFLMYRNATEEKENSKVHKYFLIFYQGLKPKHFYWEFVNSARKIMILIAFLMPETLSILFSLTVLIGTWRLQEYLQPYKDHENNQLEILGVNCAIITLCCGMAYNSEGNNAGLDRLLMVVMMVINLIFICRWAFRMISIFSTKYSFCKKISALFSKLSSSSDGKEQNTKSENKLKVHKKLIKSSQKKRRIKGLRNKMKTRKGNKKNAKIKKFKVDAKRMELQNSSQRSKMRMMFSERLANGLSENRLMGNSENIRRKIIEEEKAKSIYSEVDHIIHSRTNQISIIKEAEKKEGDQCDIFIPSNIGNDKDNFQEFSERFESSIPRKYGKFEK</sequence>
<dbReference type="EMBL" id="CAMPGE010011167">
    <property type="protein sequence ID" value="CAI2370008.1"/>
    <property type="molecule type" value="Genomic_DNA"/>
</dbReference>
<dbReference type="CDD" id="cd00185">
    <property type="entry name" value="TNFRSF"/>
    <property type="match status" value="1"/>
</dbReference>
<feature type="transmembrane region" description="Helical" evidence="2">
    <location>
        <begin position="1022"/>
        <end position="1047"/>
    </location>
</feature>
<feature type="transmembrane region" description="Helical" evidence="2">
    <location>
        <begin position="959"/>
        <end position="979"/>
    </location>
</feature>
<keyword evidence="2" id="KW-0812">Transmembrane</keyword>
<comment type="caution">
    <text evidence="3">The sequence shown here is derived from an EMBL/GenBank/DDBJ whole genome shotgun (WGS) entry which is preliminary data.</text>
</comment>
<feature type="transmembrane region" description="Helical" evidence="2">
    <location>
        <begin position="1054"/>
        <end position="1073"/>
    </location>
</feature>
<feature type="transmembrane region" description="Helical" evidence="2">
    <location>
        <begin position="1177"/>
        <end position="1199"/>
    </location>
</feature>
<evidence type="ECO:0000256" key="2">
    <source>
        <dbReference type="SAM" id="Phobius"/>
    </source>
</evidence>
<feature type="transmembrane region" description="Helical" evidence="2">
    <location>
        <begin position="1249"/>
        <end position="1267"/>
    </location>
</feature>
<protein>
    <submittedName>
        <fullName evidence="3">Uncharacterized protein</fullName>
    </submittedName>
</protein>
<reference evidence="3" key="1">
    <citation type="submission" date="2023-07" db="EMBL/GenBank/DDBJ databases">
        <authorList>
            <consortium name="AG Swart"/>
            <person name="Singh M."/>
            <person name="Singh A."/>
            <person name="Seah K."/>
            <person name="Emmerich C."/>
        </authorList>
    </citation>
    <scope>NUCLEOTIDE SEQUENCE</scope>
    <source>
        <strain evidence="3">DP1</strain>
    </source>
</reference>
<accession>A0AAD1UME9</accession>
<dbReference type="Proteomes" id="UP001295684">
    <property type="component" value="Unassembled WGS sequence"/>
</dbReference>
<keyword evidence="4" id="KW-1185">Reference proteome</keyword>
<evidence type="ECO:0000313" key="4">
    <source>
        <dbReference type="Proteomes" id="UP001295684"/>
    </source>
</evidence>
<dbReference type="SUPFAM" id="SSF51126">
    <property type="entry name" value="Pectin lyase-like"/>
    <property type="match status" value="2"/>
</dbReference>
<keyword evidence="2" id="KW-1133">Transmembrane helix</keyword>
<proteinExistence type="predicted"/>
<evidence type="ECO:0000256" key="1">
    <source>
        <dbReference type="SAM" id="MobiDB-lite"/>
    </source>
</evidence>
<dbReference type="PANTHER" id="PTHR11319:SF35">
    <property type="entry name" value="OUTER MEMBRANE PROTEIN PMPC-RELATED"/>
    <property type="match status" value="1"/>
</dbReference>
<gene>
    <name evidence="3" type="ORF">ECRASSUSDP1_LOCUS11315</name>
</gene>
<name>A0AAD1UME9_EUPCR</name>
<evidence type="ECO:0000313" key="3">
    <source>
        <dbReference type="EMBL" id="CAI2370008.1"/>
    </source>
</evidence>
<dbReference type="InterPro" id="IPR011050">
    <property type="entry name" value="Pectin_lyase_fold/virulence"/>
</dbReference>